<dbReference type="GO" id="GO:0001674">
    <property type="term" value="C:female germ cell nucleus"/>
    <property type="evidence" value="ECO:0007669"/>
    <property type="project" value="EnsemblMetazoa"/>
</dbReference>
<name>B4I8I8_DROSE</name>
<keyword evidence="3" id="KW-1185">Reference proteome</keyword>
<feature type="region of interest" description="Disordered" evidence="1">
    <location>
        <begin position="101"/>
        <end position="121"/>
    </location>
</feature>
<feature type="compositionally biased region" description="Acidic residues" evidence="1">
    <location>
        <begin position="106"/>
        <end position="116"/>
    </location>
</feature>
<dbReference type="EMBL" id="CH480824">
    <property type="protein sequence ID" value="EDW56913.1"/>
    <property type="molecule type" value="Genomic_DNA"/>
</dbReference>
<dbReference type="AlphaFoldDB" id="B4I8I8"/>
<protein>
    <submittedName>
        <fullName evidence="2">GM15567</fullName>
    </submittedName>
</protein>
<dbReference type="HOGENOM" id="CLU_566559_0_0_1"/>
<evidence type="ECO:0000313" key="3">
    <source>
        <dbReference type="Proteomes" id="UP000001292"/>
    </source>
</evidence>
<dbReference type="GO" id="GO:0007060">
    <property type="term" value="P:male meiosis chromosome segregation"/>
    <property type="evidence" value="ECO:0007669"/>
    <property type="project" value="EnsemblMetazoa"/>
</dbReference>
<dbReference type="GO" id="GO:0007065">
    <property type="term" value="P:male meiosis sister chromatid cohesion"/>
    <property type="evidence" value="ECO:0007669"/>
    <property type="project" value="EnsemblMetazoa"/>
</dbReference>
<dbReference type="GO" id="GO:0000779">
    <property type="term" value="C:condensed chromosome, centromeric region"/>
    <property type="evidence" value="ECO:0007669"/>
    <property type="project" value="EnsemblMetazoa"/>
</dbReference>
<reference evidence="2 3" key="1">
    <citation type="journal article" date="2007" name="Nature">
        <title>Evolution of genes and genomes on the Drosophila phylogeny.</title>
        <authorList>
            <consortium name="Drosophila 12 Genomes Consortium"/>
            <person name="Clark A.G."/>
            <person name="Eisen M.B."/>
            <person name="Smith D.R."/>
            <person name="Bergman C.M."/>
            <person name="Oliver B."/>
            <person name="Markow T.A."/>
            <person name="Kaufman T.C."/>
            <person name="Kellis M."/>
            <person name="Gelbart W."/>
            <person name="Iyer V.N."/>
            <person name="Pollard D.A."/>
            <person name="Sackton T.B."/>
            <person name="Larracuente A.M."/>
            <person name="Singh N.D."/>
            <person name="Abad J.P."/>
            <person name="Abt D.N."/>
            <person name="Adryan B."/>
            <person name="Aguade M."/>
            <person name="Akashi H."/>
            <person name="Anderson W.W."/>
            <person name="Aquadro C.F."/>
            <person name="Ardell D.H."/>
            <person name="Arguello R."/>
            <person name="Artieri C.G."/>
            <person name="Barbash D.A."/>
            <person name="Barker D."/>
            <person name="Barsanti P."/>
            <person name="Batterham P."/>
            <person name="Batzoglou S."/>
            <person name="Begun D."/>
            <person name="Bhutkar A."/>
            <person name="Blanco E."/>
            <person name="Bosak S.A."/>
            <person name="Bradley R.K."/>
            <person name="Brand A.D."/>
            <person name="Brent M.R."/>
            <person name="Brooks A.N."/>
            <person name="Brown R.H."/>
            <person name="Butlin R.K."/>
            <person name="Caggese C."/>
            <person name="Calvi B.R."/>
            <person name="Bernardo de Carvalho A."/>
            <person name="Caspi A."/>
            <person name="Castrezana S."/>
            <person name="Celniker S.E."/>
            <person name="Chang J.L."/>
            <person name="Chapple C."/>
            <person name="Chatterji S."/>
            <person name="Chinwalla A."/>
            <person name="Civetta A."/>
            <person name="Clifton S.W."/>
            <person name="Comeron J.M."/>
            <person name="Costello J.C."/>
            <person name="Coyne J.A."/>
            <person name="Daub J."/>
            <person name="David R.G."/>
            <person name="Delcher A.L."/>
            <person name="Delehaunty K."/>
            <person name="Do C.B."/>
            <person name="Ebling H."/>
            <person name="Edwards K."/>
            <person name="Eickbush T."/>
            <person name="Evans J.D."/>
            <person name="Filipski A."/>
            <person name="Findeiss S."/>
            <person name="Freyhult E."/>
            <person name="Fulton L."/>
            <person name="Fulton R."/>
            <person name="Garcia A.C."/>
            <person name="Gardiner A."/>
            <person name="Garfield D.A."/>
            <person name="Garvin B.E."/>
            <person name="Gibson G."/>
            <person name="Gilbert D."/>
            <person name="Gnerre S."/>
            <person name="Godfrey J."/>
            <person name="Good R."/>
            <person name="Gotea V."/>
            <person name="Gravely B."/>
            <person name="Greenberg A.J."/>
            <person name="Griffiths-Jones S."/>
            <person name="Gross S."/>
            <person name="Guigo R."/>
            <person name="Gustafson E.A."/>
            <person name="Haerty W."/>
            <person name="Hahn M.W."/>
            <person name="Halligan D.L."/>
            <person name="Halpern A.L."/>
            <person name="Halter G.M."/>
            <person name="Han M.V."/>
            <person name="Heger A."/>
            <person name="Hillier L."/>
            <person name="Hinrichs A.S."/>
            <person name="Holmes I."/>
            <person name="Hoskins R.A."/>
            <person name="Hubisz M.J."/>
            <person name="Hultmark D."/>
            <person name="Huntley M.A."/>
            <person name="Jaffe D.B."/>
            <person name="Jagadeeshan S."/>
            <person name="Jeck W.R."/>
            <person name="Johnson J."/>
            <person name="Jones C.D."/>
            <person name="Jordan W.C."/>
            <person name="Karpen G.H."/>
            <person name="Kataoka E."/>
            <person name="Keightley P.D."/>
            <person name="Kheradpour P."/>
            <person name="Kirkness E.F."/>
            <person name="Koerich L.B."/>
            <person name="Kristiansen K."/>
            <person name="Kudrna D."/>
            <person name="Kulathinal R.J."/>
            <person name="Kumar S."/>
            <person name="Kwok R."/>
            <person name="Lander E."/>
            <person name="Langley C.H."/>
            <person name="Lapoint R."/>
            <person name="Lazzaro B.P."/>
            <person name="Lee S.J."/>
            <person name="Levesque L."/>
            <person name="Li R."/>
            <person name="Lin C.F."/>
            <person name="Lin M.F."/>
            <person name="Lindblad-Toh K."/>
            <person name="Llopart A."/>
            <person name="Long M."/>
            <person name="Low L."/>
            <person name="Lozovsky E."/>
            <person name="Lu J."/>
            <person name="Luo M."/>
            <person name="Machado C.A."/>
            <person name="Makalowski W."/>
            <person name="Marzo M."/>
            <person name="Matsuda M."/>
            <person name="Matzkin L."/>
            <person name="McAllister B."/>
            <person name="McBride C.S."/>
            <person name="McKernan B."/>
            <person name="McKernan K."/>
            <person name="Mendez-Lago M."/>
            <person name="Minx P."/>
            <person name="Mollenhauer M.U."/>
            <person name="Montooth K."/>
            <person name="Mount S.M."/>
            <person name="Mu X."/>
            <person name="Myers E."/>
            <person name="Negre B."/>
            <person name="Newfeld S."/>
            <person name="Nielsen R."/>
            <person name="Noor M.A."/>
            <person name="O'Grady P."/>
            <person name="Pachter L."/>
            <person name="Papaceit M."/>
            <person name="Parisi M.J."/>
            <person name="Parisi M."/>
            <person name="Parts L."/>
            <person name="Pedersen J.S."/>
            <person name="Pesole G."/>
            <person name="Phillippy A.M."/>
            <person name="Ponting C.P."/>
            <person name="Pop M."/>
            <person name="Porcelli D."/>
            <person name="Powell J.R."/>
            <person name="Prohaska S."/>
            <person name="Pruitt K."/>
            <person name="Puig M."/>
            <person name="Quesneville H."/>
            <person name="Ram K.R."/>
            <person name="Rand D."/>
            <person name="Rasmussen M.D."/>
            <person name="Reed L.K."/>
            <person name="Reenan R."/>
            <person name="Reily A."/>
            <person name="Remington K.A."/>
            <person name="Rieger T.T."/>
            <person name="Ritchie M.G."/>
            <person name="Robin C."/>
            <person name="Rogers Y.H."/>
            <person name="Rohde C."/>
            <person name="Rozas J."/>
            <person name="Rubenfield M.J."/>
            <person name="Ruiz A."/>
            <person name="Russo S."/>
            <person name="Salzberg S.L."/>
            <person name="Sanchez-Gracia A."/>
            <person name="Saranga D.J."/>
            <person name="Sato H."/>
            <person name="Schaeffer S.W."/>
            <person name="Schatz M.C."/>
            <person name="Schlenke T."/>
            <person name="Schwartz R."/>
            <person name="Segarra C."/>
            <person name="Singh R.S."/>
            <person name="Sirot L."/>
            <person name="Sirota M."/>
            <person name="Sisneros N.B."/>
            <person name="Smith C.D."/>
            <person name="Smith T.F."/>
            <person name="Spieth J."/>
            <person name="Stage D.E."/>
            <person name="Stark A."/>
            <person name="Stephan W."/>
            <person name="Strausberg R.L."/>
            <person name="Strempel S."/>
            <person name="Sturgill D."/>
            <person name="Sutton G."/>
            <person name="Sutton G.G."/>
            <person name="Tao W."/>
            <person name="Teichmann S."/>
            <person name="Tobari Y.N."/>
            <person name="Tomimura Y."/>
            <person name="Tsolas J.M."/>
            <person name="Valente V.L."/>
            <person name="Venter E."/>
            <person name="Venter J.C."/>
            <person name="Vicario S."/>
            <person name="Vieira F.G."/>
            <person name="Vilella A.J."/>
            <person name="Villasante A."/>
            <person name="Walenz B."/>
            <person name="Wang J."/>
            <person name="Wasserman M."/>
            <person name="Watts T."/>
            <person name="Wilson D."/>
            <person name="Wilson R.K."/>
            <person name="Wing R.A."/>
            <person name="Wolfner M.F."/>
            <person name="Wong A."/>
            <person name="Wong G.K."/>
            <person name="Wu C.I."/>
            <person name="Wu G."/>
            <person name="Yamamoto D."/>
            <person name="Yang H.P."/>
            <person name="Yang S.P."/>
            <person name="Yorke J.A."/>
            <person name="Yoshida K."/>
            <person name="Zdobnov E."/>
            <person name="Zhang P."/>
            <person name="Zhang Y."/>
            <person name="Zimin A.V."/>
            <person name="Baldwin J."/>
            <person name="Abdouelleil A."/>
            <person name="Abdulkadir J."/>
            <person name="Abebe A."/>
            <person name="Abera B."/>
            <person name="Abreu J."/>
            <person name="Acer S.C."/>
            <person name="Aftuck L."/>
            <person name="Alexander A."/>
            <person name="An P."/>
            <person name="Anderson E."/>
            <person name="Anderson S."/>
            <person name="Arachi H."/>
            <person name="Azer M."/>
            <person name="Bachantsang P."/>
            <person name="Barry A."/>
            <person name="Bayul T."/>
            <person name="Berlin A."/>
            <person name="Bessette D."/>
            <person name="Bloom T."/>
            <person name="Blye J."/>
            <person name="Boguslavskiy L."/>
            <person name="Bonnet C."/>
            <person name="Boukhgalter B."/>
            <person name="Bourzgui I."/>
            <person name="Brown A."/>
            <person name="Cahill P."/>
            <person name="Channer S."/>
            <person name="Cheshatsang Y."/>
            <person name="Chuda L."/>
            <person name="Citroen M."/>
            <person name="Collymore A."/>
            <person name="Cooke P."/>
            <person name="Costello M."/>
            <person name="D'Aco K."/>
            <person name="Daza R."/>
            <person name="De Haan G."/>
            <person name="DeGray S."/>
            <person name="DeMaso C."/>
            <person name="Dhargay N."/>
            <person name="Dooley K."/>
            <person name="Dooley E."/>
            <person name="Doricent M."/>
            <person name="Dorje P."/>
            <person name="Dorjee K."/>
            <person name="Dupes A."/>
            <person name="Elong R."/>
            <person name="Falk J."/>
            <person name="Farina A."/>
            <person name="Faro S."/>
            <person name="Ferguson D."/>
            <person name="Fisher S."/>
            <person name="Foley C.D."/>
            <person name="Franke A."/>
            <person name="Friedrich D."/>
            <person name="Gadbois L."/>
            <person name="Gearin G."/>
            <person name="Gearin C.R."/>
            <person name="Giannoukos G."/>
            <person name="Goode T."/>
            <person name="Graham J."/>
            <person name="Grandbois E."/>
            <person name="Grewal S."/>
            <person name="Gyaltsen K."/>
            <person name="Hafez N."/>
            <person name="Hagos B."/>
            <person name="Hall J."/>
            <person name="Henson C."/>
            <person name="Hollinger A."/>
            <person name="Honan T."/>
            <person name="Huard M.D."/>
            <person name="Hughes L."/>
            <person name="Hurhula B."/>
            <person name="Husby M.E."/>
            <person name="Kamat A."/>
            <person name="Kanga B."/>
            <person name="Kashin S."/>
            <person name="Khazanovich D."/>
            <person name="Kisner P."/>
            <person name="Lance K."/>
            <person name="Lara M."/>
            <person name="Lee W."/>
            <person name="Lennon N."/>
            <person name="Letendre F."/>
            <person name="LeVine R."/>
            <person name="Lipovsky A."/>
            <person name="Liu X."/>
            <person name="Liu J."/>
            <person name="Liu S."/>
            <person name="Lokyitsang T."/>
            <person name="Lokyitsang Y."/>
            <person name="Lubonja R."/>
            <person name="Lui A."/>
            <person name="MacDonald P."/>
            <person name="Magnisalis V."/>
            <person name="Maru K."/>
            <person name="Matthews C."/>
            <person name="McCusker W."/>
            <person name="McDonough S."/>
            <person name="Mehta T."/>
            <person name="Meldrim J."/>
            <person name="Meneus L."/>
            <person name="Mihai O."/>
            <person name="Mihalev A."/>
            <person name="Mihova T."/>
            <person name="Mittelman R."/>
            <person name="Mlenga V."/>
            <person name="Montmayeur A."/>
            <person name="Mulrain L."/>
            <person name="Navidi A."/>
            <person name="Naylor J."/>
            <person name="Negash T."/>
            <person name="Nguyen T."/>
            <person name="Nguyen N."/>
            <person name="Nicol R."/>
            <person name="Norbu C."/>
            <person name="Norbu N."/>
            <person name="Novod N."/>
            <person name="O'Neill B."/>
            <person name="Osman S."/>
            <person name="Markiewicz E."/>
            <person name="Oyono O.L."/>
            <person name="Patti C."/>
            <person name="Phunkhang P."/>
            <person name="Pierre F."/>
            <person name="Priest M."/>
            <person name="Raghuraman S."/>
            <person name="Rege F."/>
            <person name="Reyes R."/>
            <person name="Rise C."/>
            <person name="Rogov P."/>
            <person name="Ross K."/>
            <person name="Ryan E."/>
            <person name="Settipalli S."/>
            <person name="Shea T."/>
            <person name="Sherpa N."/>
            <person name="Shi L."/>
            <person name="Shih D."/>
            <person name="Sparrow T."/>
            <person name="Spaulding J."/>
            <person name="Stalker J."/>
            <person name="Stange-Thomann N."/>
            <person name="Stavropoulos S."/>
            <person name="Stone C."/>
            <person name="Strader C."/>
            <person name="Tesfaye S."/>
            <person name="Thomson T."/>
            <person name="Thoulutsang Y."/>
            <person name="Thoulutsang D."/>
            <person name="Topham K."/>
            <person name="Topping I."/>
            <person name="Tsamla T."/>
            <person name="Vassiliev H."/>
            <person name="Vo A."/>
            <person name="Wangchuk T."/>
            <person name="Wangdi T."/>
            <person name="Weiand M."/>
            <person name="Wilkinson J."/>
            <person name="Wilson A."/>
            <person name="Yadav S."/>
            <person name="Young G."/>
            <person name="Yu Q."/>
            <person name="Zembek L."/>
            <person name="Zhong D."/>
            <person name="Zimmer A."/>
            <person name="Zwirko Z."/>
            <person name="Jaffe D.B."/>
            <person name="Alvarez P."/>
            <person name="Brockman W."/>
            <person name="Butler J."/>
            <person name="Chin C."/>
            <person name="Gnerre S."/>
            <person name="Grabherr M."/>
            <person name="Kleber M."/>
            <person name="Mauceli E."/>
            <person name="MacCallum I."/>
        </authorList>
    </citation>
    <scope>NUCLEOTIDE SEQUENCE [LARGE SCALE GENOMIC DNA]</scope>
    <source>
        <strain evidence="3">Rob3c / Tucson 14021-0248.25</strain>
    </source>
</reference>
<dbReference type="GO" id="GO:0000785">
    <property type="term" value="C:chromatin"/>
    <property type="evidence" value="ECO:0007669"/>
    <property type="project" value="EnsemblMetazoa"/>
</dbReference>
<dbReference type="GO" id="GO:0000278">
    <property type="term" value="P:mitotic cell cycle"/>
    <property type="evidence" value="ECO:0007669"/>
    <property type="project" value="EnsemblMetazoa"/>
</dbReference>
<evidence type="ECO:0000256" key="1">
    <source>
        <dbReference type="SAM" id="MobiDB-lite"/>
    </source>
</evidence>
<proteinExistence type="predicted"/>
<dbReference type="GO" id="GO:0051457">
    <property type="term" value="P:maintenance of protein location in nucleus"/>
    <property type="evidence" value="ECO:0007669"/>
    <property type="project" value="EnsemblMetazoa"/>
</dbReference>
<gene>
    <name evidence="2" type="primary">Dsec\GM15567</name>
    <name evidence="2" type="ORF">Dsec_GM15567</name>
</gene>
<organism evidence="3">
    <name type="scientific">Drosophila sechellia</name>
    <name type="common">Fruit fly</name>
    <dbReference type="NCBI Taxonomy" id="7238"/>
    <lineage>
        <taxon>Eukaryota</taxon>
        <taxon>Metazoa</taxon>
        <taxon>Ecdysozoa</taxon>
        <taxon>Arthropoda</taxon>
        <taxon>Hexapoda</taxon>
        <taxon>Insecta</taxon>
        <taxon>Pterygota</taxon>
        <taxon>Neoptera</taxon>
        <taxon>Endopterygota</taxon>
        <taxon>Diptera</taxon>
        <taxon>Brachycera</taxon>
        <taxon>Muscomorpha</taxon>
        <taxon>Ephydroidea</taxon>
        <taxon>Drosophilidae</taxon>
        <taxon>Drosophila</taxon>
        <taxon>Sophophora</taxon>
    </lineage>
</organism>
<dbReference type="GO" id="GO:0001673">
    <property type="term" value="C:male germ cell nucleus"/>
    <property type="evidence" value="ECO:0007669"/>
    <property type="project" value="EnsemblMetazoa"/>
</dbReference>
<sequence>MYGETTLNKDHVIKFIRLKINHCLGCDEVEINFSRADNVHIIIYSLAKDLAKDLPAVTPVAQAILLLCSLTYPDSDSLQTIPQLEIGKGSVSMSFKVYPVDKEQETEPESESDLDEGPSTSKQALERLEQRAERKGQGGVLKEPAFQKHLCDLDPDSPFETFVKLFESNPIKSNDTIGKLAKTCLHVNEAVRLTEREFILEVFNQVRHIFEYITAQEYTVWFLVPCLGDNDQLRSKTLEDFDLTKVRTSIRPAGDTTNIWWDHTDHNIKDILLVAFQLDLATHVNQSVLVISHLETLAEFSTMQYVTAFFMNDFYAKKNTEPKWICHRYLERIIDVALFLGVIVIIEYPSAFTLLQEGRHLIKCFQKDDPESSSTSQWEIFEDVVKESESDLEFLKEAVGKVQQNV</sequence>
<dbReference type="OMA" id="WVCMRYL"/>
<accession>B4I8I8</accession>
<dbReference type="STRING" id="7238.B4I8I8"/>
<dbReference type="GO" id="GO:0007066">
    <property type="term" value="P:female meiosis sister chromatid cohesion"/>
    <property type="evidence" value="ECO:0007669"/>
    <property type="project" value="EnsemblMetazoa"/>
</dbReference>
<dbReference type="GO" id="GO:0005635">
    <property type="term" value="C:nuclear envelope"/>
    <property type="evidence" value="ECO:0007669"/>
    <property type="project" value="EnsemblMetazoa"/>
</dbReference>
<evidence type="ECO:0000313" key="2">
    <source>
        <dbReference type="EMBL" id="EDW56913.1"/>
    </source>
</evidence>
<dbReference type="PhylomeDB" id="B4I8I8"/>
<dbReference type="Proteomes" id="UP000001292">
    <property type="component" value="Unassembled WGS sequence"/>
</dbReference>